<keyword evidence="1" id="KW-0812">Transmembrane</keyword>
<accession>A0A0G1FI19</accession>
<feature type="transmembrane region" description="Helical" evidence="1">
    <location>
        <begin position="367"/>
        <end position="386"/>
    </location>
</feature>
<feature type="transmembrane region" description="Helical" evidence="1">
    <location>
        <begin position="90"/>
        <end position="111"/>
    </location>
</feature>
<reference evidence="2 3" key="1">
    <citation type="journal article" date="2015" name="Nature">
        <title>rRNA introns, odd ribosomes, and small enigmatic genomes across a large radiation of phyla.</title>
        <authorList>
            <person name="Brown C.T."/>
            <person name="Hug L.A."/>
            <person name="Thomas B.C."/>
            <person name="Sharon I."/>
            <person name="Castelle C.J."/>
            <person name="Singh A."/>
            <person name="Wilkins M.J."/>
            <person name="Williams K.H."/>
            <person name="Banfield J.F."/>
        </authorList>
    </citation>
    <scope>NUCLEOTIDE SEQUENCE [LARGE SCALE GENOMIC DNA]</scope>
</reference>
<evidence type="ECO:0000256" key="1">
    <source>
        <dbReference type="SAM" id="Phobius"/>
    </source>
</evidence>
<comment type="caution">
    <text evidence="2">The sequence shown here is derived from an EMBL/GenBank/DDBJ whole genome shotgun (WGS) entry which is preliminary data.</text>
</comment>
<name>A0A0G1FI19_9BACT</name>
<evidence type="ECO:0008006" key="4">
    <source>
        <dbReference type="Google" id="ProtNLM"/>
    </source>
</evidence>
<dbReference type="Proteomes" id="UP000033980">
    <property type="component" value="Unassembled WGS sequence"/>
</dbReference>
<feature type="transmembrane region" description="Helical" evidence="1">
    <location>
        <begin position="118"/>
        <end position="136"/>
    </location>
</feature>
<keyword evidence="1" id="KW-1133">Transmembrane helix</keyword>
<feature type="transmembrane region" description="Helical" evidence="1">
    <location>
        <begin position="284"/>
        <end position="305"/>
    </location>
</feature>
<gene>
    <name evidence="2" type="ORF">UV68_C0004G0013</name>
</gene>
<dbReference type="AlphaFoldDB" id="A0A0G1FI19"/>
<protein>
    <recommendedName>
        <fullName evidence="4">Glycosyltransferase RgtA/B/C/D-like domain-containing protein</fullName>
    </recommendedName>
</protein>
<sequence>MNKRKPLTIILFTLLLIGYLLFIYRNFKFSLDQISVMFGYADTQHHWRLLDDFVNLKMPFRDYFNFGSYGWVYLLIQSPVYLLFGRSFMAMLIIEFLYLPLLAVTLSYFVAKNVLRKNNLIIVFLFLCLLFAVNSIYTSPRHLIAELSLSLIMLYLLERKRSNLFWAGVVAGLSLLSSSEYGLSLNITVVCLAFISIFSDTRIIRPVITTFLPGQLLVLTPFFLWISLKGVLRNYWEYTFMGINNFYHSSPCGEGFPRIADIESLSKNSKLLIFSIPVEYLQKLNFYLVFIAYLACLILISLAFYKNKKLTKNLVILGLTIYGLLAFVRTLDTPCTGYFTYGLVPLFLILILIWEDIRNLIRHSSNRIIKALLYLCVVIFIIWTILTENTGTIIKIFGTKIVEPSKITFAEEYYPPAGWYLRKDLVIGYKEISTYVEKNTDKSDFIYTYPWGPHNQITGRTSPNSIPTAFQFFAGDKFVTKTVSELSDKKPKLVVINLLNNLGSVLYGKNMENFYSFCCEDGPLFSGLGNEVEKYILENYEPALKNNVAVIMKPRLIPVVVKHNTLVASWKPGEEGEIIGRYLVDTGQGKYRIIRNQASWALKMNQSVTASEISVKLNLKGSLLAKHLSRFYLTLTVISKEKDGQTYLTTTTNILARRQTQAVNIGLGSPKEVVLIKLDIGPNIGLAWWLIPHELQVEEIIFKN</sequence>
<feature type="transmembrane region" description="Helical" evidence="1">
    <location>
        <begin position="337"/>
        <end position="355"/>
    </location>
</feature>
<keyword evidence="1" id="KW-0472">Membrane</keyword>
<dbReference type="EMBL" id="LCFK01000004">
    <property type="protein sequence ID" value="KKS94731.1"/>
    <property type="molecule type" value="Genomic_DNA"/>
</dbReference>
<proteinExistence type="predicted"/>
<evidence type="ECO:0000313" key="3">
    <source>
        <dbReference type="Proteomes" id="UP000033980"/>
    </source>
</evidence>
<organism evidence="2 3">
    <name type="scientific">Candidatus Collierbacteria bacterium GW2011_GWC2_43_12</name>
    <dbReference type="NCBI Taxonomy" id="1618390"/>
    <lineage>
        <taxon>Bacteria</taxon>
        <taxon>Candidatus Collieribacteriota</taxon>
    </lineage>
</organism>
<feature type="transmembrane region" description="Helical" evidence="1">
    <location>
        <begin position="6"/>
        <end position="24"/>
    </location>
</feature>
<evidence type="ECO:0000313" key="2">
    <source>
        <dbReference type="EMBL" id="KKS94731.1"/>
    </source>
</evidence>
<feature type="transmembrane region" description="Helical" evidence="1">
    <location>
        <begin position="164"/>
        <end position="181"/>
    </location>
</feature>
<feature type="transmembrane region" description="Helical" evidence="1">
    <location>
        <begin position="314"/>
        <end position="331"/>
    </location>
</feature>